<organism evidence="2 3">
    <name type="scientific">Brevibacillus antibioticus</name>
    <dbReference type="NCBI Taxonomy" id="2570228"/>
    <lineage>
        <taxon>Bacteria</taxon>
        <taxon>Bacillati</taxon>
        <taxon>Bacillota</taxon>
        <taxon>Bacilli</taxon>
        <taxon>Bacillales</taxon>
        <taxon>Paenibacillaceae</taxon>
        <taxon>Brevibacillus</taxon>
    </lineage>
</organism>
<reference evidence="2 3" key="1">
    <citation type="submission" date="2019-04" db="EMBL/GenBank/DDBJ databases">
        <title>Whole genome sequencing of Brevibacillus sp. TGS2-1.</title>
        <authorList>
            <person name="Choi A."/>
        </authorList>
    </citation>
    <scope>NUCLEOTIDE SEQUENCE [LARGE SCALE GENOMIC DNA]</scope>
    <source>
        <strain evidence="2 3">TGS2-1</strain>
    </source>
</reference>
<dbReference type="Proteomes" id="UP000307841">
    <property type="component" value="Unassembled WGS sequence"/>
</dbReference>
<dbReference type="InterPro" id="IPR036928">
    <property type="entry name" value="AS_sf"/>
</dbReference>
<dbReference type="InterPro" id="IPR023631">
    <property type="entry name" value="Amidase_dom"/>
</dbReference>
<comment type="caution">
    <text evidence="2">The sequence shown here is derived from an EMBL/GenBank/DDBJ whole genome shotgun (WGS) entry which is preliminary data.</text>
</comment>
<accession>A0A4U2Y2U1</accession>
<proteinExistence type="predicted"/>
<dbReference type="OrthoDB" id="9811471at2"/>
<keyword evidence="3" id="KW-1185">Reference proteome</keyword>
<evidence type="ECO:0000313" key="3">
    <source>
        <dbReference type="Proteomes" id="UP000307841"/>
    </source>
</evidence>
<dbReference type="EC" id="3.5.1.4" evidence="2"/>
<dbReference type="RefSeq" id="WP_137027727.1">
    <property type="nucleotide sequence ID" value="NZ_SZNK01000001.1"/>
</dbReference>
<dbReference type="NCBIfam" id="NF005300">
    <property type="entry name" value="PRK06828.1"/>
    <property type="match status" value="1"/>
</dbReference>
<dbReference type="Pfam" id="PF01425">
    <property type="entry name" value="Amidase"/>
    <property type="match status" value="1"/>
</dbReference>
<feature type="domain" description="Amidase" evidence="1">
    <location>
        <begin position="32"/>
        <end position="368"/>
    </location>
</feature>
<dbReference type="PANTHER" id="PTHR42678:SF34">
    <property type="entry name" value="OS04G0183300 PROTEIN"/>
    <property type="match status" value="1"/>
</dbReference>
<sequence length="494" mass="52918">MARTLNDSLIEADIVSLQLAMESGELSSAACVSWYLERIERLNPKLKAVLEVNPDAIAVAKRLDAERREHGARGPLHGIPILLKDNINTGDRMHTSAGSVALAEHFAPKDSVVAAQLRAAGCVFLGKANMTEWANFMSGTMWAGYSSRGGLTLNPYGPGELFVGGSSSGSGAAVAANLCAAAIGTETSGSIISPSSQNGIVGIKPTIGLVSRTGIIPITHSQDSAGPMTRTVKDAAILLGAMTAADPEDAAMLENRRIAYTDYTPFLDANGLQGARIGVPRYYYRGLDKARVAIIERAITLCKERGAIVVDPVSLPCESAKWDWDVMRFEFKKGLNDYLAKAGPGAFVRSLDELIAYNEENRDVALKYGQDTLIWSNGTSGTLSEQMYAESLRLNHELSRDQGIDHVIREYGLDALMFLGNEEGIDLSARAGYPAITVPGGYAETGIIAEGGYTTKGPQGITFVGTSYSEPSLFRLAYAYEQASQYRFAPTDPV</sequence>
<evidence type="ECO:0000313" key="2">
    <source>
        <dbReference type="EMBL" id="TKI54265.1"/>
    </source>
</evidence>
<dbReference type="SUPFAM" id="SSF75304">
    <property type="entry name" value="Amidase signature (AS) enzymes"/>
    <property type="match status" value="1"/>
</dbReference>
<dbReference type="EMBL" id="SZNK01000001">
    <property type="protein sequence ID" value="TKI54265.1"/>
    <property type="molecule type" value="Genomic_DNA"/>
</dbReference>
<gene>
    <name evidence="2" type="ORF">E8L90_01705</name>
</gene>
<dbReference type="PANTHER" id="PTHR42678">
    <property type="entry name" value="AMIDASE"/>
    <property type="match status" value="1"/>
</dbReference>
<keyword evidence="2" id="KW-0378">Hydrolase</keyword>
<name>A0A4U2Y2U1_9BACL</name>
<dbReference type="Gene3D" id="3.90.1300.10">
    <property type="entry name" value="Amidase signature (AS) domain"/>
    <property type="match status" value="1"/>
</dbReference>
<evidence type="ECO:0000259" key="1">
    <source>
        <dbReference type="Pfam" id="PF01425"/>
    </source>
</evidence>
<protein>
    <submittedName>
        <fullName evidence="2">Amidase</fullName>
        <ecNumber evidence="2">3.5.1.4</ecNumber>
    </submittedName>
</protein>
<dbReference type="GO" id="GO:0004040">
    <property type="term" value="F:amidase activity"/>
    <property type="evidence" value="ECO:0007669"/>
    <property type="project" value="UniProtKB-EC"/>
</dbReference>
<dbReference type="AlphaFoldDB" id="A0A4U2Y2U1"/>